<feature type="domain" description="C2H2-type" evidence="10">
    <location>
        <begin position="388"/>
        <end position="416"/>
    </location>
</feature>
<dbReference type="PROSITE" id="PS00028">
    <property type="entry name" value="ZINC_FINGER_C2H2_1"/>
    <property type="match status" value="6"/>
</dbReference>
<proteinExistence type="predicted"/>
<feature type="domain" description="Phorbol-ester/DAG-type" evidence="9">
    <location>
        <begin position="375"/>
        <end position="438"/>
    </location>
</feature>
<reference evidence="12" key="1">
    <citation type="submission" date="2021-05" db="EMBL/GenBank/DDBJ databases">
        <authorList>
            <person name="Alioto T."/>
            <person name="Alioto T."/>
            <person name="Gomez Garrido J."/>
        </authorList>
    </citation>
    <scope>NUCLEOTIDE SEQUENCE</scope>
</reference>
<dbReference type="InterPro" id="IPR012934">
    <property type="entry name" value="Znf_AD"/>
</dbReference>
<protein>
    <submittedName>
        <fullName evidence="12">Zinc finger protein 26</fullName>
    </submittedName>
</protein>
<dbReference type="InterPro" id="IPR036236">
    <property type="entry name" value="Znf_C2H2_sf"/>
</dbReference>
<keyword evidence="5" id="KW-0539">Nucleus</keyword>
<dbReference type="SMART" id="SM00868">
    <property type="entry name" value="zf-AD"/>
    <property type="match status" value="1"/>
</dbReference>
<evidence type="ECO:0000259" key="11">
    <source>
        <dbReference type="PROSITE" id="PS51915"/>
    </source>
</evidence>
<keyword evidence="1 7" id="KW-0479">Metal-binding</keyword>
<evidence type="ECO:0000256" key="2">
    <source>
        <dbReference type="ARBA" id="ARBA00022737"/>
    </source>
</evidence>
<dbReference type="PROSITE" id="PS50157">
    <property type="entry name" value="ZINC_FINGER_C2H2_2"/>
    <property type="match status" value="5"/>
</dbReference>
<dbReference type="PANTHER" id="PTHR24393">
    <property type="entry name" value="ZINC FINGER PROTEIN"/>
    <property type="match status" value="1"/>
</dbReference>
<name>A0A8D8D7H3_CULPI</name>
<accession>A0A8D8D7H3</accession>
<keyword evidence="3 6" id="KW-0863">Zinc-finger</keyword>
<evidence type="ECO:0000259" key="10">
    <source>
        <dbReference type="PROSITE" id="PS50157"/>
    </source>
</evidence>
<dbReference type="GO" id="GO:0005634">
    <property type="term" value="C:nucleus"/>
    <property type="evidence" value="ECO:0007669"/>
    <property type="project" value="InterPro"/>
</dbReference>
<keyword evidence="4 7" id="KW-0862">Zinc</keyword>
<feature type="binding site" evidence="7">
    <location>
        <position position="68"/>
    </location>
    <ligand>
        <name>Zn(2+)</name>
        <dbReference type="ChEBI" id="CHEBI:29105"/>
    </ligand>
</feature>
<dbReference type="GO" id="GO:0000978">
    <property type="term" value="F:RNA polymerase II cis-regulatory region sequence-specific DNA binding"/>
    <property type="evidence" value="ECO:0007669"/>
    <property type="project" value="TreeGrafter"/>
</dbReference>
<dbReference type="Pfam" id="PF07776">
    <property type="entry name" value="zf-AD"/>
    <property type="match status" value="1"/>
</dbReference>
<dbReference type="EMBL" id="HBUE01155750">
    <property type="protein sequence ID" value="CAG6507504.1"/>
    <property type="molecule type" value="Transcribed_RNA"/>
</dbReference>
<feature type="domain" description="C2H2-type" evidence="10">
    <location>
        <begin position="473"/>
        <end position="496"/>
    </location>
</feature>
<evidence type="ECO:0000256" key="6">
    <source>
        <dbReference type="PROSITE-ProRule" id="PRU00042"/>
    </source>
</evidence>
<dbReference type="GO" id="GO:0008270">
    <property type="term" value="F:zinc ion binding"/>
    <property type="evidence" value="ECO:0007669"/>
    <property type="project" value="UniProtKB-UniRule"/>
</dbReference>
<evidence type="ECO:0000313" key="12">
    <source>
        <dbReference type="EMBL" id="CAG6507504.1"/>
    </source>
</evidence>
<feature type="binding site" evidence="7">
    <location>
        <position position="65"/>
    </location>
    <ligand>
        <name>Zn(2+)</name>
        <dbReference type="ChEBI" id="CHEBI:29105"/>
    </ligand>
</feature>
<dbReference type="SUPFAM" id="SSF57667">
    <property type="entry name" value="beta-beta-alpha zinc fingers"/>
    <property type="match status" value="4"/>
</dbReference>
<evidence type="ECO:0000256" key="8">
    <source>
        <dbReference type="SAM" id="MobiDB-lite"/>
    </source>
</evidence>
<dbReference type="EMBL" id="HBUE01260849">
    <property type="protein sequence ID" value="CAG6558851.1"/>
    <property type="molecule type" value="Transcribed_RNA"/>
</dbReference>
<feature type="binding site" evidence="7">
    <location>
        <position position="13"/>
    </location>
    <ligand>
        <name>Zn(2+)</name>
        <dbReference type="ChEBI" id="CHEBI:29105"/>
    </ligand>
</feature>
<feature type="region of interest" description="Disordered" evidence="8">
    <location>
        <begin position="235"/>
        <end position="261"/>
    </location>
</feature>
<evidence type="ECO:0000256" key="4">
    <source>
        <dbReference type="ARBA" id="ARBA00022833"/>
    </source>
</evidence>
<feature type="domain" description="C2H2-type" evidence="10">
    <location>
        <begin position="358"/>
        <end position="386"/>
    </location>
</feature>
<evidence type="ECO:0000256" key="7">
    <source>
        <dbReference type="PROSITE-ProRule" id="PRU01263"/>
    </source>
</evidence>
<dbReference type="PANTHER" id="PTHR24393:SF34">
    <property type="entry name" value="PR_SET DOMAIN 13"/>
    <property type="match status" value="1"/>
</dbReference>
<dbReference type="AlphaFoldDB" id="A0A8D8D7H3"/>
<evidence type="ECO:0000256" key="5">
    <source>
        <dbReference type="ARBA" id="ARBA00023242"/>
    </source>
</evidence>
<dbReference type="Gene3D" id="3.30.160.60">
    <property type="entry name" value="Classic Zinc Finger"/>
    <property type="match status" value="4"/>
</dbReference>
<keyword evidence="2" id="KW-0677">Repeat</keyword>
<evidence type="ECO:0000256" key="3">
    <source>
        <dbReference type="ARBA" id="ARBA00022771"/>
    </source>
</evidence>
<sequence length="636" mass="73747">MPIFKLERFPFVCRLCLMPEQHRKMTSLDTEDEVFEGGATYEQYLASLTFQVEDEKRHLFPRSICAPCKDLLRTFARFRAKVRQVHLFMNALVELRDFNTAPLKSLFTSSRTLKLSMRAMLMELGVCQTGRPRARELIDEFPQYRIASLPAVLGGSGFVGVDVKEETVVEPVEVAEEDEAEDDDPEENVLYAEECSPEELLGMTGGNVTEAVETNGTDLGPANVESGVKWEFIDDSDEEMAVPEKASRRKPRKKPETSRKNVRHDWETILAKPLTIESIEDPKVAQTTKIYGGPSSKEPLQCPKCPYKTHRKGTFHSHQLTHLLRENKKHTCKEPGCSAEFTDRRYLASHVEKQHRTWICDECGLQCSNRGYLTMHKVRQHSKNPPSFSCEYCQQVFKLKLDMQSHIKRVHLAETMFKCGTCGLEFKRKCTRDSHEICHSNVFNFPCQQCDKKFKLRSQLMKHIRRVHKNPFFHCEHCSKPFYTRDNMLNHIEHVHGIQMRFLCDICVASFESQEKLSIHKSRHENPKMFECARCLFVFGTQEQYFDHLCITYRDNYVCCDRDFHDHQPYNRHVFLRHGLKVNVRVKPQPGVLLGTLRAQRKRFEICQNCDACFPTRIAKKQHQETCLAGVGEIKA</sequence>
<evidence type="ECO:0000256" key="1">
    <source>
        <dbReference type="ARBA" id="ARBA00022723"/>
    </source>
</evidence>
<feature type="domain" description="C2H2-type" evidence="10">
    <location>
        <begin position="502"/>
        <end position="529"/>
    </location>
</feature>
<feature type="domain" description="ZAD" evidence="11">
    <location>
        <begin position="11"/>
        <end position="92"/>
    </location>
</feature>
<dbReference type="InterPro" id="IPR013087">
    <property type="entry name" value="Znf_C2H2_type"/>
</dbReference>
<dbReference type="InterPro" id="IPR002219">
    <property type="entry name" value="PKC_DAG/PE"/>
</dbReference>
<dbReference type="PROSITE" id="PS51915">
    <property type="entry name" value="ZAD"/>
    <property type="match status" value="1"/>
</dbReference>
<dbReference type="SMART" id="SM00355">
    <property type="entry name" value="ZnF_C2H2"/>
    <property type="match status" value="10"/>
</dbReference>
<dbReference type="Pfam" id="PF00096">
    <property type="entry name" value="zf-C2H2"/>
    <property type="match status" value="1"/>
</dbReference>
<dbReference type="Gene3D" id="3.40.1800.20">
    <property type="match status" value="1"/>
</dbReference>
<evidence type="ECO:0000259" key="9">
    <source>
        <dbReference type="PROSITE" id="PS50081"/>
    </source>
</evidence>
<dbReference type="GO" id="GO:0001228">
    <property type="term" value="F:DNA-binding transcription activator activity, RNA polymerase II-specific"/>
    <property type="evidence" value="ECO:0007669"/>
    <property type="project" value="TreeGrafter"/>
</dbReference>
<feature type="binding site" evidence="7">
    <location>
        <position position="16"/>
    </location>
    <ligand>
        <name>Zn(2+)</name>
        <dbReference type="ChEBI" id="CHEBI:29105"/>
    </ligand>
</feature>
<feature type="domain" description="C2H2-type" evidence="10">
    <location>
        <begin position="445"/>
        <end position="468"/>
    </location>
</feature>
<dbReference type="PROSITE" id="PS50081">
    <property type="entry name" value="ZF_DAG_PE_2"/>
    <property type="match status" value="1"/>
</dbReference>
<organism evidence="12">
    <name type="scientific">Culex pipiens</name>
    <name type="common">House mosquito</name>
    <dbReference type="NCBI Taxonomy" id="7175"/>
    <lineage>
        <taxon>Eukaryota</taxon>
        <taxon>Metazoa</taxon>
        <taxon>Ecdysozoa</taxon>
        <taxon>Arthropoda</taxon>
        <taxon>Hexapoda</taxon>
        <taxon>Insecta</taxon>
        <taxon>Pterygota</taxon>
        <taxon>Neoptera</taxon>
        <taxon>Endopterygota</taxon>
        <taxon>Diptera</taxon>
        <taxon>Nematocera</taxon>
        <taxon>Culicoidea</taxon>
        <taxon>Culicidae</taxon>
        <taxon>Culicinae</taxon>
        <taxon>Culicini</taxon>
        <taxon>Culex</taxon>
        <taxon>Culex</taxon>
    </lineage>
</organism>